<protein>
    <recommendedName>
        <fullName evidence="4">Secreted protein</fullName>
    </recommendedName>
</protein>
<accession>A0A366DU37</accession>
<evidence type="ECO:0008006" key="4">
    <source>
        <dbReference type="Google" id="ProtNLM"/>
    </source>
</evidence>
<dbReference type="EMBL" id="QNRE01000002">
    <property type="protein sequence ID" value="RBO93603.1"/>
    <property type="molecule type" value="Genomic_DNA"/>
</dbReference>
<reference evidence="2 3" key="1">
    <citation type="submission" date="2018-06" db="EMBL/GenBank/DDBJ databases">
        <title>Genomic Encyclopedia of Type Strains, Phase IV (KMG-IV): sequencing the most valuable type-strain genomes for metagenomic binning, comparative biology and taxonomic classification.</title>
        <authorList>
            <person name="Goeker M."/>
        </authorList>
    </citation>
    <scope>NUCLEOTIDE SEQUENCE [LARGE SCALE GENOMIC DNA]</scope>
    <source>
        <strain evidence="2 3">DSM 44599</strain>
    </source>
</reference>
<dbReference type="RefSeq" id="WP_067514430.1">
    <property type="nucleotide sequence ID" value="NZ_CP107943.1"/>
</dbReference>
<keyword evidence="1" id="KW-0732">Signal</keyword>
<dbReference type="Proteomes" id="UP000252586">
    <property type="component" value="Unassembled WGS sequence"/>
</dbReference>
<comment type="caution">
    <text evidence="2">The sequence shown here is derived from an EMBL/GenBank/DDBJ whole genome shotgun (WGS) entry which is preliminary data.</text>
</comment>
<feature type="signal peptide" evidence="1">
    <location>
        <begin position="1"/>
        <end position="28"/>
    </location>
</feature>
<gene>
    <name evidence="2" type="ORF">DFR74_10219</name>
</gene>
<evidence type="ECO:0000313" key="2">
    <source>
        <dbReference type="EMBL" id="RBO93603.1"/>
    </source>
</evidence>
<name>A0A366DU37_9NOCA</name>
<evidence type="ECO:0000313" key="3">
    <source>
        <dbReference type="Proteomes" id="UP000252586"/>
    </source>
</evidence>
<evidence type="ECO:0000256" key="1">
    <source>
        <dbReference type="SAM" id="SignalP"/>
    </source>
</evidence>
<proteinExistence type="predicted"/>
<sequence>MVRRVLGGAFATALAATALTLAAGTAEARPADCRTTNTGTGGTSECFGGDGRHRVQVDCFGLTGLAIAQGITLPWIGGWSQLGPVSPVGTPSHQPCAGGGIPWELGVSTDVRGLCESRDPSWPEHYVHWLPC</sequence>
<keyword evidence="3" id="KW-1185">Reference proteome</keyword>
<feature type="chain" id="PRO_5016759450" description="Secreted protein" evidence="1">
    <location>
        <begin position="29"/>
        <end position="132"/>
    </location>
</feature>
<dbReference type="AlphaFoldDB" id="A0A366DU37"/>
<organism evidence="2 3">
    <name type="scientific">Nocardia puris</name>
    <dbReference type="NCBI Taxonomy" id="208602"/>
    <lineage>
        <taxon>Bacteria</taxon>
        <taxon>Bacillati</taxon>
        <taxon>Actinomycetota</taxon>
        <taxon>Actinomycetes</taxon>
        <taxon>Mycobacteriales</taxon>
        <taxon>Nocardiaceae</taxon>
        <taxon>Nocardia</taxon>
    </lineage>
</organism>